<accession>A0ABS7DSD4</accession>
<keyword evidence="10 18" id="KW-0808">Transferase</keyword>
<dbReference type="InterPro" id="IPR000374">
    <property type="entry name" value="PC_trans"/>
</dbReference>
<evidence type="ECO:0000256" key="6">
    <source>
        <dbReference type="ARBA" id="ARBA00012487"/>
    </source>
</evidence>
<evidence type="ECO:0000256" key="19">
    <source>
        <dbReference type="SAM" id="Phobius"/>
    </source>
</evidence>
<evidence type="ECO:0000256" key="8">
    <source>
        <dbReference type="ARBA" id="ARBA00022475"/>
    </source>
</evidence>
<evidence type="ECO:0000256" key="9">
    <source>
        <dbReference type="ARBA" id="ARBA00022516"/>
    </source>
</evidence>
<feature type="transmembrane region" description="Helical" evidence="19">
    <location>
        <begin position="12"/>
        <end position="42"/>
    </location>
</feature>
<keyword evidence="17" id="KW-1208">Phospholipid metabolism</keyword>
<evidence type="ECO:0000256" key="16">
    <source>
        <dbReference type="ARBA" id="ARBA00023209"/>
    </source>
</evidence>
<keyword evidence="14" id="KW-0443">Lipid metabolism</keyword>
<evidence type="ECO:0000256" key="13">
    <source>
        <dbReference type="ARBA" id="ARBA00022989"/>
    </source>
</evidence>
<keyword evidence="8" id="KW-1003">Cell membrane</keyword>
<reference evidence="20 21" key="1">
    <citation type="submission" date="2021-03" db="EMBL/GenBank/DDBJ databases">
        <title>Caproiciproducens sp. nov. isolated from feces of cow.</title>
        <authorList>
            <person name="Choi J.-Y."/>
        </authorList>
    </citation>
    <scope>NUCLEOTIDE SEQUENCE [LARGE SCALE GENOMIC DNA]</scope>
    <source>
        <strain evidence="20 21">AGMB10547</strain>
    </source>
</reference>
<evidence type="ECO:0000256" key="3">
    <source>
        <dbReference type="ARBA" id="ARBA00005119"/>
    </source>
</evidence>
<dbReference type="PANTHER" id="PTHR46382">
    <property type="entry name" value="PHOSPHATIDATE CYTIDYLYLTRANSFERASE"/>
    <property type="match status" value="1"/>
</dbReference>
<comment type="subcellular location">
    <subcellularLocation>
        <location evidence="2">Cell membrane</location>
        <topology evidence="2">Multi-pass membrane protein</topology>
    </subcellularLocation>
</comment>
<keyword evidence="9" id="KW-0444">Lipid biosynthesis</keyword>
<feature type="transmembrane region" description="Helical" evidence="19">
    <location>
        <begin position="213"/>
        <end position="234"/>
    </location>
</feature>
<feature type="transmembrane region" description="Helical" evidence="19">
    <location>
        <begin position="85"/>
        <end position="102"/>
    </location>
</feature>
<comment type="pathway">
    <text evidence="3 18">Phospholipid metabolism; CDP-diacylglycerol biosynthesis; CDP-diacylglycerol from sn-glycerol 3-phosphate: step 3/3.</text>
</comment>
<evidence type="ECO:0000256" key="10">
    <source>
        <dbReference type="ARBA" id="ARBA00022679"/>
    </source>
</evidence>
<evidence type="ECO:0000256" key="7">
    <source>
        <dbReference type="ARBA" id="ARBA00019373"/>
    </source>
</evidence>
<dbReference type="EC" id="2.7.7.41" evidence="6 18"/>
<dbReference type="PROSITE" id="PS01315">
    <property type="entry name" value="CDS"/>
    <property type="match status" value="1"/>
</dbReference>
<feature type="transmembrane region" description="Helical" evidence="19">
    <location>
        <begin position="140"/>
        <end position="161"/>
    </location>
</feature>
<dbReference type="EMBL" id="JAGFNZ010000005">
    <property type="protein sequence ID" value="MBW7573725.1"/>
    <property type="molecule type" value="Genomic_DNA"/>
</dbReference>
<keyword evidence="11 18" id="KW-0812">Transmembrane</keyword>
<feature type="transmembrane region" description="Helical" evidence="19">
    <location>
        <begin position="54"/>
        <end position="73"/>
    </location>
</feature>
<evidence type="ECO:0000313" key="20">
    <source>
        <dbReference type="EMBL" id="MBW7573725.1"/>
    </source>
</evidence>
<dbReference type="Proteomes" id="UP000719942">
    <property type="component" value="Unassembled WGS sequence"/>
</dbReference>
<comment type="caution">
    <text evidence="20">The sequence shown here is derived from an EMBL/GenBank/DDBJ whole genome shotgun (WGS) entry which is preliminary data.</text>
</comment>
<evidence type="ECO:0000256" key="5">
    <source>
        <dbReference type="ARBA" id="ARBA00010185"/>
    </source>
</evidence>
<keyword evidence="13 19" id="KW-1133">Transmembrane helix</keyword>
<evidence type="ECO:0000256" key="17">
    <source>
        <dbReference type="ARBA" id="ARBA00023264"/>
    </source>
</evidence>
<evidence type="ECO:0000256" key="14">
    <source>
        <dbReference type="ARBA" id="ARBA00023098"/>
    </source>
</evidence>
<organism evidence="20 21">
    <name type="scientific">Caproiciproducens faecalis</name>
    <dbReference type="NCBI Taxonomy" id="2820301"/>
    <lineage>
        <taxon>Bacteria</taxon>
        <taxon>Bacillati</taxon>
        <taxon>Bacillota</taxon>
        <taxon>Clostridia</taxon>
        <taxon>Eubacteriales</taxon>
        <taxon>Acutalibacteraceae</taxon>
        <taxon>Caproiciproducens</taxon>
    </lineage>
</organism>
<comment type="catalytic activity">
    <reaction evidence="1 18">
        <text>a 1,2-diacyl-sn-glycero-3-phosphate + CTP + H(+) = a CDP-1,2-diacyl-sn-glycerol + diphosphate</text>
        <dbReference type="Rhea" id="RHEA:16229"/>
        <dbReference type="ChEBI" id="CHEBI:15378"/>
        <dbReference type="ChEBI" id="CHEBI:33019"/>
        <dbReference type="ChEBI" id="CHEBI:37563"/>
        <dbReference type="ChEBI" id="CHEBI:58332"/>
        <dbReference type="ChEBI" id="CHEBI:58608"/>
        <dbReference type="EC" id="2.7.7.41"/>
    </reaction>
</comment>
<evidence type="ECO:0000256" key="11">
    <source>
        <dbReference type="ARBA" id="ARBA00022692"/>
    </source>
</evidence>
<evidence type="ECO:0000313" key="21">
    <source>
        <dbReference type="Proteomes" id="UP000719942"/>
    </source>
</evidence>
<feature type="transmembrane region" description="Helical" evidence="19">
    <location>
        <begin position="182"/>
        <end position="207"/>
    </location>
</feature>
<evidence type="ECO:0000256" key="4">
    <source>
        <dbReference type="ARBA" id="ARBA00005189"/>
    </source>
</evidence>
<evidence type="ECO:0000256" key="15">
    <source>
        <dbReference type="ARBA" id="ARBA00023136"/>
    </source>
</evidence>
<comment type="similarity">
    <text evidence="5 18">Belongs to the CDS family.</text>
</comment>
<sequence length="282" mass="31124">MKERVASGVSLVLFLAAIVVFNSTIPAALNIAIALISVLAVFEIISALGLSKNFVLLVPSLIFSAVIPLMQLVTPQQLQVDMLQQTAYFLYTVVIFGALILYHQVITFREVGVIYSMSLMIPTALETIISLRNFGGKHGMFYVIIAIFSAWIADTGAFFAGSRWGKHKLCPNISPKKTVEGVIGGFILNIVAMIVFGYIFHAIYYAYKVEISYLTLVVIGFFGTIMSILGDLSFSLIKRSCHIKDFGEIIPGHGGILDRFDSVIFEAPFVYLLVQFMPLVFQ</sequence>
<comment type="pathway">
    <text evidence="4">Lipid metabolism.</text>
</comment>
<evidence type="ECO:0000256" key="18">
    <source>
        <dbReference type="RuleBase" id="RU003938"/>
    </source>
</evidence>
<proteinExistence type="inferred from homology"/>
<dbReference type="RefSeq" id="WP_219966118.1">
    <property type="nucleotide sequence ID" value="NZ_JAGFNZ010000005.1"/>
</dbReference>
<protein>
    <recommendedName>
        <fullName evidence="7 18">Phosphatidate cytidylyltransferase</fullName>
        <ecNumber evidence="6 18">2.7.7.41</ecNumber>
    </recommendedName>
</protein>
<evidence type="ECO:0000256" key="12">
    <source>
        <dbReference type="ARBA" id="ARBA00022695"/>
    </source>
</evidence>
<dbReference type="Pfam" id="PF01148">
    <property type="entry name" value="CTP_transf_1"/>
    <property type="match status" value="1"/>
</dbReference>
<keyword evidence="15 19" id="KW-0472">Membrane</keyword>
<feature type="transmembrane region" description="Helical" evidence="19">
    <location>
        <begin position="114"/>
        <end position="134"/>
    </location>
</feature>
<dbReference type="GO" id="GO:0016779">
    <property type="term" value="F:nucleotidyltransferase activity"/>
    <property type="evidence" value="ECO:0007669"/>
    <property type="project" value="UniProtKB-KW"/>
</dbReference>
<gene>
    <name evidence="20" type="ORF">J5W02_12985</name>
</gene>
<name>A0ABS7DSD4_9FIRM</name>
<dbReference type="PANTHER" id="PTHR46382:SF1">
    <property type="entry name" value="PHOSPHATIDATE CYTIDYLYLTRANSFERASE"/>
    <property type="match status" value="1"/>
</dbReference>
<keyword evidence="12 18" id="KW-0548">Nucleotidyltransferase</keyword>
<evidence type="ECO:0000256" key="2">
    <source>
        <dbReference type="ARBA" id="ARBA00004651"/>
    </source>
</evidence>
<keyword evidence="16" id="KW-0594">Phospholipid biosynthesis</keyword>
<keyword evidence="21" id="KW-1185">Reference proteome</keyword>
<evidence type="ECO:0000256" key="1">
    <source>
        <dbReference type="ARBA" id="ARBA00001698"/>
    </source>
</evidence>